<dbReference type="PANTHER" id="PTHR43246">
    <property type="entry name" value="PEPTIDYL-PROLYL CIS-TRANS ISOMERASE CYP38, CHLOROPLASTIC"/>
    <property type="match status" value="1"/>
</dbReference>
<comment type="similarity">
    <text evidence="1 4">Belongs to the cyclophilin-type PPIase family.</text>
</comment>
<dbReference type="EMBL" id="JAMXHT010000003">
    <property type="protein sequence ID" value="MCO5398090.1"/>
    <property type="molecule type" value="Genomic_DNA"/>
</dbReference>
<evidence type="ECO:0000256" key="3">
    <source>
        <dbReference type="ARBA" id="ARBA00023235"/>
    </source>
</evidence>
<dbReference type="PROSITE" id="PS50072">
    <property type="entry name" value="CSA_PPIASE_2"/>
    <property type="match status" value="1"/>
</dbReference>
<evidence type="ECO:0000313" key="6">
    <source>
        <dbReference type="EMBL" id="MCO5398090.1"/>
    </source>
</evidence>
<sequence>MLRIRSLFAGLVCALAVSAAAAATPQATSTQRVQFKTSMGNFTVEVYPDKAPKTVANFLQYVKDGFYKGTIFHRVMDGFMIQGGGFTPDMKQKDTRPPVEIESKNGLKNDKYTIAMARTMDPNSATAQFYVNVVDNNMLNYPGQDGYGYTVFGKVVDGTDTIDKIKAVETTTKFPHQNVPVKPIVIESATVVSK</sequence>
<dbReference type="SUPFAM" id="SSF50891">
    <property type="entry name" value="Cyclophilin-like"/>
    <property type="match status" value="1"/>
</dbReference>
<keyword evidence="2 4" id="KW-0697">Rotamase</keyword>
<dbReference type="RefSeq" id="WP_252678810.1">
    <property type="nucleotide sequence ID" value="NZ_JAMXHT010000003.1"/>
</dbReference>
<gene>
    <name evidence="6" type="ORF">NG900_07745</name>
</gene>
<accession>A0ABT1AI62</accession>
<keyword evidence="4" id="KW-0732">Signal</keyword>
<dbReference type="InterPro" id="IPR044665">
    <property type="entry name" value="E_coli_cyclophilin_A-like"/>
</dbReference>
<dbReference type="PRINTS" id="PR00153">
    <property type="entry name" value="CSAPPISMRASE"/>
</dbReference>
<dbReference type="Proteomes" id="UP001162811">
    <property type="component" value="Unassembled WGS sequence"/>
</dbReference>
<dbReference type="CDD" id="cd01920">
    <property type="entry name" value="cyclophilin_EcCYP_like"/>
    <property type="match status" value="1"/>
</dbReference>
<dbReference type="PROSITE" id="PS00170">
    <property type="entry name" value="CSA_PPIASE_1"/>
    <property type="match status" value="1"/>
</dbReference>
<protein>
    <recommendedName>
        <fullName evidence="4">Peptidyl-prolyl cis-trans isomerase</fullName>
        <shortName evidence="4">PPIase</shortName>
        <ecNumber evidence="4">5.2.1.8</ecNumber>
    </recommendedName>
</protein>
<reference evidence="6" key="1">
    <citation type="submission" date="2022-06" db="EMBL/GenBank/DDBJ databases">
        <authorList>
            <person name="Lu C.-H."/>
        </authorList>
    </citation>
    <scope>NUCLEOTIDE SEQUENCE</scope>
    <source>
        <strain evidence="6">21MJYT02-11</strain>
    </source>
</reference>
<dbReference type="Gene3D" id="2.40.100.10">
    <property type="entry name" value="Cyclophilin-like"/>
    <property type="match status" value="1"/>
</dbReference>
<dbReference type="InterPro" id="IPR020892">
    <property type="entry name" value="Cyclophilin-type_PPIase_CS"/>
</dbReference>
<evidence type="ECO:0000256" key="2">
    <source>
        <dbReference type="ARBA" id="ARBA00023110"/>
    </source>
</evidence>
<dbReference type="Pfam" id="PF00160">
    <property type="entry name" value="Pro_isomerase"/>
    <property type="match status" value="1"/>
</dbReference>
<keyword evidence="7" id="KW-1185">Reference proteome</keyword>
<dbReference type="EC" id="5.2.1.8" evidence="4"/>
<organism evidence="6 7">
    <name type="scientific">Ralstonia soli</name>
    <dbReference type="NCBI Taxonomy" id="2953896"/>
    <lineage>
        <taxon>Bacteria</taxon>
        <taxon>Pseudomonadati</taxon>
        <taxon>Pseudomonadota</taxon>
        <taxon>Betaproteobacteria</taxon>
        <taxon>Burkholderiales</taxon>
        <taxon>Burkholderiaceae</taxon>
        <taxon>Ralstonia</taxon>
    </lineage>
</organism>
<comment type="caution">
    <text evidence="6">The sequence shown here is derived from an EMBL/GenBank/DDBJ whole genome shotgun (WGS) entry which is preliminary data.</text>
</comment>
<dbReference type="GO" id="GO:0016853">
    <property type="term" value="F:isomerase activity"/>
    <property type="evidence" value="ECO:0007669"/>
    <property type="project" value="UniProtKB-KW"/>
</dbReference>
<evidence type="ECO:0000313" key="7">
    <source>
        <dbReference type="Proteomes" id="UP001162811"/>
    </source>
</evidence>
<evidence type="ECO:0000259" key="5">
    <source>
        <dbReference type="PROSITE" id="PS50072"/>
    </source>
</evidence>
<feature type="domain" description="PPIase cyclophilin-type" evidence="5">
    <location>
        <begin position="37"/>
        <end position="191"/>
    </location>
</feature>
<dbReference type="InterPro" id="IPR029000">
    <property type="entry name" value="Cyclophilin-like_dom_sf"/>
</dbReference>
<evidence type="ECO:0000256" key="1">
    <source>
        <dbReference type="ARBA" id="ARBA00007365"/>
    </source>
</evidence>
<comment type="catalytic activity">
    <reaction evidence="4">
        <text>[protein]-peptidylproline (omega=180) = [protein]-peptidylproline (omega=0)</text>
        <dbReference type="Rhea" id="RHEA:16237"/>
        <dbReference type="Rhea" id="RHEA-COMP:10747"/>
        <dbReference type="Rhea" id="RHEA-COMP:10748"/>
        <dbReference type="ChEBI" id="CHEBI:83833"/>
        <dbReference type="ChEBI" id="CHEBI:83834"/>
        <dbReference type="EC" id="5.2.1.8"/>
    </reaction>
</comment>
<feature type="chain" id="PRO_5045013683" description="Peptidyl-prolyl cis-trans isomerase" evidence="4">
    <location>
        <begin position="23"/>
        <end position="194"/>
    </location>
</feature>
<keyword evidence="3 4" id="KW-0413">Isomerase</keyword>
<comment type="function">
    <text evidence="4">PPIases accelerate the folding of proteins. It catalyzes the cis-trans isomerization of proline imidic peptide bonds in oligopeptides.</text>
</comment>
<evidence type="ECO:0000256" key="4">
    <source>
        <dbReference type="RuleBase" id="RU363019"/>
    </source>
</evidence>
<feature type="signal peptide" evidence="4">
    <location>
        <begin position="1"/>
        <end position="22"/>
    </location>
</feature>
<proteinExistence type="inferred from homology"/>
<dbReference type="InterPro" id="IPR002130">
    <property type="entry name" value="Cyclophilin-type_PPIase_dom"/>
</dbReference>
<name>A0ABT1AI62_9RALS</name>
<reference evidence="6" key="2">
    <citation type="journal article" date="2023" name="Front. Microbiol.">
        <title>Ralstonia chuxiongensis sp. nov., Ralstonia mojiangensis sp. nov., and Ralstonia soli sp. nov., isolated from tobacco fields, are three novel species in the family Burkholderiaceae.</title>
        <authorList>
            <person name="Lu C.H."/>
            <person name="Zhang Y.Y."/>
            <person name="Jiang N."/>
            <person name="Chen W."/>
            <person name="Shao X."/>
            <person name="Zhao Z.M."/>
            <person name="Lu W.L."/>
            <person name="Hu X."/>
            <person name="Xi Y.X."/>
            <person name="Zou S.Y."/>
            <person name="Wei Q.J."/>
            <person name="Lin Z.L."/>
            <person name="Gong L."/>
            <person name="Gai X.T."/>
            <person name="Zhang L.Q."/>
            <person name="Li J.Y."/>
            <person name="Jin Y."/>
            <person name="Xia Z.Y."/>
        </authorList>
    </citation>
    <scope>NUCLEOTIDE SEQUENCE</scope>
    <source>
        <strain evidence="6">21MJYT02-11</strain>
    </source>
</reference>